<evidence type="ECO:0008006" key="9">
    <source>
        <dbReference type="Google" id="ProtNLM"/>
    </source>
</evidence>
<protein>
    <recommendedName>
        <fullName evidence="9">Mitochondrial export translocase Oxa2</fullName>
    </recommendedName>
</protein>
<dbReference type="GO" id="GO:0033617">
    <property type="term" value="P:mitochondrial respiratory chain complex IV assembly"/>
    <property type="evidence" value="ECO:0007669"/>
    <property type="project" value="TreeGrafter"/>
</dbReference>
<reference evidence="7 8" key="1">
    <citation type="journal article" date="2014" name="BMC Genomics">
        <title>Genome sequencing of four Aureobasidium pullulans varieties: biotechnological potential, stress tolerance, and description of new species.</title>
        <authorList>
            <person name="Gostin Ar C."/>
            <person name="Ohm R.A."/>
            <person name="Kogej T."/>
            <person name="Sonjak S."/>
            <person name="Turk M."/>
            <person name="Zajc J."/>
            <person name="Zalar P."/>
            <person name="Grube M."/>
            <person name="Sun H."/>
            <person name="Han J."/>
            <person name="Sharma A."/>
            <person name="Chiniquy J."/>
            <person name="Ngan C.Y."/>
            <person name="Lipzen A."/>
            <person name="Barry K."/>
            <person name="Grigoriev I.V."/>
            <person name="Gunde-Cimerman N."/>
        </authorList>
    </citation>
    <scope>NUCLEOTIDE SEQUENCE [LARGE SCALE GENOMIC DNA]</scope>
    <source>
        <strain evidence="7 8">CBS 147.97</strain>
    </source>
</reference>
<evidence type="ECO:0000256" key="1">
    <source>
        <dbReference type="ARBA" id="ARBA00004141"/>
    </source>
</evidence>
<dbReference type="PANTHER" id="PTHR12428:SF65">
    <property type="entry name" value="CYTOCHROME C OXIDASE ASSEMBLY PROTEIN COX18, MITOCHONDRIAL"/>
    <property type="match status" value="1"/>
</dbReference>
<dbReference type="InterPro" id="IPR001708">
    <property type="entry name" value="YidC/ALB3/OXA1/COX18"/>
</dbReference>
<dbReference type="GO" id="GO:0032979">
    <property type="term" value="P:protein insertion into mitochondrial inner membrane from matrix"/>
    <property type="evidence" value="ECO:0007669"/>
    <property type="project" value="TreeGrafter"/>
</dbReference>
<dbReference type="Proteomes" id="UP000027730">
    <property type="component" value="Unassembled WGS sequence"/>
</dbReference>
<keyword evidence="5 6" id="KW-0472">Membrane</keyword>
<proteinExistence type="inferred from homology"/>
<dbReference type="AlphaFoldDB" id="A0A074WWE1"/>
<dbReference type="EMBL" id="KL584708">
    <property type="protein sequence ID" value="KEQ74057.1"/>
    <property type="molecule type" value="Genomic_DNA"/>
</dbReference>
<dbReference type="RefSeq" id="XP_013428312.1">
    <property type="nucleotide sequence ID" value="XM_013572858.1"/>
</dbReference>
<dbReference type="PANTHER" id="PTHR12428">
    <property type="entry name" value="OXA1"/>
    <property type="match status" value="1"/>
</dbReference>
<organism evidence="7 8">
    <name type="scientific">Aureobasidium namibiae CBS 147.97</name>
    <dbReference type="NCBI Taxonomy" id="1043004"/>
    <lineage>
        <taxon>Eukaryota</taxon>
        <taxon>Fungi</taxon>
        <taxon>Dikarya</taxon>
        <taxon>Ascomycota</taxon>
        <taxon>Pezizomycotina</taxon>
        <taxon>Dothideomycetes</taxon>
        <taxon>Dothideomycetidae</taxon>
        <taxon>Dothideales</taxon>
        <taxon>Saccotheciaceae</taxon>
        <taxon>Aureobasidium</taxon>
    </lineage>
</organism>
<gene>
    <name evidence="7" type="ORF">M436DRAFT_81467</name>
</gene>
<evidence type="ECO:0000313" key="7">
    <source>
        <dbReference type="EMBL" id="KEQ74057.1"/>
    </source>
</evidence>
<evidence type="ECO:0000256" key="5">
    <source>
        <dbReference type="ARBA" id="ARBA00023136"/>
    </source>
</evidence>
<feature type="transmembrane region" description="Helical" evidence="6">
    <location>
        <begin position="299"/>
        <end position="320"/>
    </location>
</feature>
<dbReference type="GO" id="GO:0032977">
    <property type="term" value="F:membrane insertase activity"/>
    <property type="evidence" value="ECO:0007669"/>
    <property type="project" value="InterPro"/>
</dbReference>
<evidence type="ECO:0000256" key="4">
    <source>
        <dbReference type="ARBA" id="ARBA00022989"/>
    </source>
</evidence>
<dbReference type="STRING" id="1043004.A0A074WWE1"/>
<comment type="similarity">
    <text evidence="2">Belongs to the OXA1/ALB3/YidC family.</text>
</comment>
<keyword evidence="3 6" id="KW-0812">Transmembrane</keyword>
<evidence type="ECO:0000256" key="3">
    <source>
        <dbReference type="ARBA" id="ARBA00022692"/>
    </source>
</evidence>
<evidence type="ECO:0000256" key="2">
    <source>
        <dbReference type="ARBA" id="ARBA00009877"/>
    </source>
</evidence>
<keyword evidence="4 6" id="KW-1133">Transmembrane helix</keyword>
<comment type="subcellular location">
    <subcellularLocation>
        <location evidence="1">Membrane</location>
        <topology evidence="1">Multi-pass membrane protein</topology>
    </subcellularLocation>
</comment>
<name>A0A074WWE1_9PEZI</name>
<dbReference type="GO" id="GO:0005743">
    <property type="term" value="C:mitochondrial inner membrane"/>
    <property type="evidence" value="ECO:0007669"/>
    <property type="project" value="TreeGrafter"/>
</dbReference>
<evidence type="ECO:0000256" key="6">
    <source>
        <dbReference type="SAM" id="Phobius"/>
    </source>
</evidence>
<dbReference type="HOGENOM" id="CLU_029282_1_2_1"/>
<keyword evidence="8" id="KW-1185">Reference proteome</keyword>
<sequence>MEAVHSTGLPWCAVIPVSAVLVRSLFVYPLLQKPLREKLVDRAQVQPLRDARMSIFRRSLSRQTSNKSGLARKTRLAVQSWALGRTIQITMFDRTAVGHRFFMFMTTVWMSDSLRKLMGAKEGLLKFILGPLDWTLSWLPSLPGTIPESANAVGTAPTNPAPTQPATQAALDRFQFPTGNQEIQFPIDTKDFWASTGTAQGAAAETAQSAASQAVPETSTAVAEQVKSIWSDSTLVTEGFSWCPDLTASDPTMILPIIFSSSFFASIYFAPRLQGAATALYNDGAEGPKATNAQRIGMTIAMLSIVPALQMPTGLLLYFISNMVTNNFLSRWLAYTKPIHPAPTACKRPVRMQRFKDIAEDVLPNAKQPTTRR</sequence>
<accession>A0A074WWE1</accession>
<evidence type="ECO:0000313" key="8">
    <source>
        <dbReference type="Proteomes" id="UP000027730"/>
    </source>
</evidence>
<dbReference type="GeneID" id="25416787"/>
<dbReference type="OrthoDB" id="2148490at2759"/>